<gene>
    <name evidence="1" type="ORF">Mal52_21460</name>
</gene>
<dbReference type="Proteomes" id="UP000319383">
    <property type="component" value="Chromosome"/>
</dbReference>
<name>A0A517ZMG3_9PLAN</name>
<evidence type="ECO:0000313" key="1">
    <source>
        <dbReference type="EMBL" id="QDU43670.1"/>
    </source>
</evidence>
<dbReference type="AlphaFoldDB" id="A0A517ZMG3"/>
<evidence type="ECO:0000313" key="2">
    <source>
        <dbReference type="Proteomes" id="UP000319383"/>
    </source>
</evidence>
<dbReference type="KEGG" id="sdyn:Mal52_21460"/>
<keyword evidence="2" id="KW-1185">Reference proteome</keyword>
<sequence>MGLWDMLFGGGCPASVDVSGDHIWMSHAAKFHGIGRQLTETGDSAGVLLIAHFDETLAQLDAITAADHFNVPVHAILAQDLSTDIAIRWRMEQTATIDLIVADRHPLWSVDGELLQFAGELPCRCRVAYHQSLQDPLVKRFTGAWLEPMLEQMGMKADEAISSPLVSKRIKAMQKRIEAKAFGNHRAASATEWFELNFPES</sequence>
<proteinExistence type="predicted"/>
<protein>
    <submittedName>
        <fullName evidence="1">Preprotein translocase subunit SecA</fullName>
    </submittedName>
</protein>
<dbReference type="EMBL" id="CP036276">
    <property type="protein sequence ID" value="QDU43670.1"/>
    <property type="molecule type" value="Genomic_DNA"/>
</dbReference>
<accession>A0A517ZMG3</accession>
<dbReference type="InterPro" id="IPR027417">
    <property type="entry name" value="P-loop_NTPase"/>
</dbReference>
<reference evidence="1 2" key="1">
    <citation type="submission" date="2019-02" db="EMBL/GenBank/DDBJ databases">
        <title>Deep-cultivation of Planctomycetes and their phenomic and genomic characterization uncovers novel biology.</title>
        <authorList>
            <person name="Wiegand S."/>
            <person name="Jogler M."/>
            <person name="Boedeker C."/>
            <person name="Pinto D."/>
            <person name="Vollmers J."/>
            <person name="Rivas-Marin E."/>
            <person name="Kohn T."/>
            <person name="Peeters S.H."/>
            <person name="Heuer A."/>
            <person name="Rast P."/>
            <person name="Oberbeckmann S."/>
            <person name="Bunk B."/>
            <person name="Jeske O."/>
            <person name="Meyerdierks A."/>
            <person name="Storesund J.E."/>
            <person name="Kallscheuer N."/>
            <person name="Luecker S."/>
            <person name="Lage O.M."/>
            <person name="Pohl T."/>
            <person name="Merkel B.J."/>
            <person name="Hornburger P."/>
            <person name="Mueller R.-W."/>
            <person name="Bruemmer F."/>
            <person name="Labrenz M."/>
            <person name="Spormann A.M."/>
            <person name="Op den Camp H."/>
            <person name="Overmann J."/>
            <person name="Amann R."/>
            <person name="Jetten M.S.M."/>
            <person name="Mascher T."/>
            <person name="Medema M.H."/>
            <person name="Devos D.P."/>
            <person name="Kaster A.-K."/>
            <person name="Ovreas L."/>
            <person name="Rohde M."/>
            <person name="Galperin M.Y."/>
            <person name="Jogler C."/>
        </authorList>
    </citation>
    <scope>NUCLEOTIDE SEQUENCE [LARGE SCALE GENOMIC DNA]</scope>
    <source>
        <strain evidence="1 2">Mal52</strain>
    </source>
</reference>
<dbReference type="RefSeq" id="WP_145375890.1">
    <property type="nucleotide sequence ID" value="NZ_CP036276.1"/>
</dbReference>
<dbReference type="Gene3D" id="3.40.50.300">
    <property type="entry name" value="P-loop containing nucleotide triphosphate hydrolases"/>
    <property type="match status" value="1"/>
</dbReference>
<organism evidence="1 2">
    <name type="scientific">Symmachiella dynata</name>
    <dbReference type="NCBI Taxonomy" id="2527995"/>
    <lineage>
        <taxon>Bacteria</taxon>
        <taxon>Pseudomonadati</taxon>
        <taxon>Planctomycetota</taxon>
        <taxon>Planctomycetia</taxon>
        <taxon>Planctomycetales</taxon>
        <taxon>Planctomycetaceae</taxon>
        <taxon>Symmachiella</taxon>
    </lineage>
</organism>